<dbReference type="EMBL" id="CM009299">
    <property type="protein sequence ID" value="KAI9386755.1"/>
    <property type="molecule type" value="Genomic_DNA"/>
</dbReference>
<sequence length="225" mass="25432">MVRAPYCEKMGLTKRQWTLEEDQILISYIQNYGTARLIHFYSSNCIKITGGRQTMRSRMYGTLDHLKKRLVQNGESKPQQYIRIPNSHANDTKLSESANSTIPSLSGSESIGYAQMSPQPSSIDHSSVMRNTSITTAETNSTSTSMIKVENMDSSEIYPVIDENSWSEPQVFENSSMPSNFLDDLQFPFPSADTMEPAGCYGYVPDIDDDMKFWHHLFAKSQGIK</sequence>
<name>A0ACC0SCI2_POPTR</name>
<accession>A0ACC0SCI2</accession>
<gene>
    <name evidence="1" type="ORF">POPTR_010G071100v4</name>
</gene>
<protein>
    <submittedName>
        <fullName evidence="1">Uncharacterized protein</fullName>
    </submittedName>
</protein>
<comment type="caution">
    <text evidence="1">The sequence shown here is derived from an EMBL/GenBank/DDBJ whole genome shotgun (WGS) entry which is preliminary data.</text>
</comment>
<organism evidence="1 2">
    <name type="scientific">Populus trichocarpa</name>
    <name type="common">Western balsam poplar</name>
    <name type="synonym">Populus balsamifera subsp. trichocarpa</name>
    <dbReference type="NCBI Taxonomy" id="3694"/>
    <lineage>
        <taxon>Eukaryota</taxon>
        <taxon>Viridiplantae</taxon>
        <taxon>Streptophyta</taxon>
        <taxon>Embryophyta</taxon>
        <taxon>Tracheophyta</taxon>
        <taxon>Spermatophyta</taxon>
        <taxon>Magnoliopsida</taxon>
        <taxon>eudicotyledons</taxon>
        <taxon>Gunneridae</taxon>
        <taxon>Pentapetalae</taxon>
        <taxon>rosids</taxon>
        <taxon>fabids</taxon>
        <taxon>Malpighiales</taxon>
        <taxon>Salicaceae</taxon>
        <taxon>Saliceae</taxon>
        <taxon>Populus</taxon>
    </lineage>
</organism>
<reference evidence="1 2" key="1">
    <citation type="journal article" date="2006" name="Science">
        <title>The genome of black cottonwood, Populus trichocarpa (Torr. &amp; Gray).</title>
        <authorList>
            <person name="Tuskan G.A."/>
            <person name="Difazio S."/>
            <person name="Jansson S."/>
            <person name="Bohlmann J."/>
            <person name="Grigoriev I."/>
            <person name="Hellsten U."/>
            <person name="Putnam N."/>
            <person name="Ralph S."/>
            <person name="Rombauts S."/>
            <person name="Salamov A."/>
            <person name="Schein J."/>
            <person name="Sterck L."/>
            <person name="Aerts A."/>
            <person name="Bhalerao R.R."/>
            <person name="Bhalerao R.P."/>
            <person name="Blaudez D."/>
            <person name="Boerjan W."/>
            <person name="Brun A."/>
            <person name="Brunner A."/>
            <person name="Busov V."/>
            <person name="Campbell M."/>
            <person name="Carlson J."/>
            <person name="Chalot M."/>
            <person name="Chapman J."/>
            <person name="Chen G.L."/>
            <person name="Cooper D."/>
            <person name="Coutinho P.M."/>
            <person name="Couturier J."/>
            <person name="Covert S."/>
            <person name="Cronk Q."/>
            <person name="Cunningham R."/>
            <person name="Davis J."/>
            <person name="Degroeve S."/>
            <person name="Dejardin A."/>
            <person name="Depamphilis C."/>
            <person name="Detter J."/>
            <person name="Dirks B."/>
            <person name="Dubchak I."/>
            <person name="Duplessis S."/>
            <person name="Ehlting J."/>
            <person name="Ellis B."/>
            <person name="Gendler K."/>
            <person name="Goodstein D."/>
            <person name="Gribskov M."/>
            <person name="Grimwood J."/>
            <person name="Groover A."/>
            <person name="Gunter L."/>
            <person name="Hamberger B."/>
            <person name="Heinze B."/>
            <person name="Helariutta Y."/>
            <person name="Henrissat B."/>
            <person name="Holligan D."/>
            <person name="Holt R."/>
            <person name="Huang W."/>
            <person name="Islam-Faridi N."/>
            <person name="Jones S."/>
            <person name="Jones-Rhoades M."/>
            <person name="Jorgensen R."/>
            <person name="Joshi C."/>
            <person name="Kangasjarvi J."/>
            <person name="Karlsson J."/>
            <person name="Kelleher C."/>
            <person name="Kirkpatrick R."/>
            <person name="Kirst M."/>
            <person name="Kohler A."/>
            <person name="Kalluri U."/>
            <person name="Larimer F."/>
            <person name="Leebens-Mack J."/>
            <person name="Leple J.C."/>
            <person name="Locascio P."/>
            <person name="Lou Y."/>
            <person name="Lucas S."/>
            <person name="Martin F."/>
            <person name="Montanini B."/>
            <person name="Napoli C."/>
            <person name="Nelson D.R."/>
            <person name="Nelson C."/>
            <person name="Nieminen K."/>
            <person name="Nilsson O."/>
            <person name="Pereda V."/>
            <person name="Peter G."/>
            <person name="Philippe R."/>
            <person name="Pilate G."/>
            <person name="Poliakov A."/>
            <person name="Razumovskaya J."/>
            <person name="Richardson P."/>
            <person name="Rinaldi C."/>
            <person name="Ritland K."/>
            <person name="Rouze P."/>
            <person name="Ryaboy D."/>
            <person name="Schmutz J."/>
            <person name="Schrader J."/>
            <person name="Segerman B."/>
            <person name="Shin H."/>
            <person name="Siddiqui A."/>
            <person name="Sterky F."/>
            <person name="Terry A."/>
            <person name="Tsai C.J."/>
            <person name="Uberbacher E."/>
            <person name="Unneberg P."/>
            <person name="Vahala J."/>
            <person name="Wall K."/>
            <person name="Wessler S."/>
            <person name="Yang G."/>
            <person name="Yin T."/>
            <person name="Douglas C."/>
            <person name="Marra M."/>
            <person name="Sandberg G."/>
            <person name="Van de Peer Y."/>
            <person name="Rokhsar D."/>
        </authorList>
    </citation>
    <scope>NUCLEOTIDE SEQUENCE [LARGE SCALE GENOMIC DNA]</scope>
    <source>
        <strain evidence="2">cv. Nisqually</strain>
    </source>
</reference>
<evidence type="ECO:0000313" key="2">
    <source>
        <dbReference type="Proteomes" id="UP000006729"/>
    </source>
</evidence>
<evidence type="ECO:0000313" key="1">
    <source>
        <dbReference type="EMBL" id="KAI9386755.1"/>
    </source>
</evidence>
<proteinExistence type="predicted"/>
<keyword evidence="2" id="KW-1185">Reference proteome</keyword>
<dbReference type="Proteomes" id="UP000006729">
    <property type="component" value="Chromosome 10"/>
</dbReference>